<name>D3Q361_STANL</name>
<dbReference type="AlphaFoldDB" id="D3Q361"/>
<organism evidence="4 5">
    <name type="scientific">Stackebrandtia nassauensis (strain DSM 44728 / CIP 108903 / NRRL B-16338 / NBRC 102104 / LLR-40K-21)</name>
    <dbReference type="NCBI Taxonomy" id="446470"/>
    <lineage>
        <taxon>Bacteria</taxon>
        <taxon>Bacillati</taxon>
        <taxon>Actinomycetota</taxon>
        <taxon>Actinomycetes</taxon>
        <taxon>Glycomycetales</taxon>
        <taxon>Glycomycetaceae</taxon>
        <taxon>Stackebrandtia</taxon>
    </lineage>
</organism>
<evidence type="ECO:0000313" key="5">
    <source>
        <dbReference type="Proteomes" id="UP000000844"/>
    </source>
</evidence>
<feature type="chain" id="PRO_5003048828" description="LTD domain-containing protein" evidence="2">
    <location>
        <begin position="27"/>
        <end position="204"/>
    </location>
</feature>
<gene>
    <name evidence="4" type="ordered locus">Snas_0313</name>
</gene>
<keyword evidence="5" id="KW-1185">Reference proteome</keyword>
<dbReference type="Gene3D" id="2.60.40.1260">
    <property type="entry name" value="Lamin Tail domain"/>
    <property type="match status" value="1"/>
</dbReference>
<accession>D3Q361</accession>
<feature type="compositionally biased region" description="Polar residues" evidence="1">
    <location>
        <begin position="166"/>
        <end position="178"/>
    </location>
</feature>
<feature type="compositionally biased region" description="Polar residues" evidence="1">
    <location>
        <begin position="194"/>
        <end position="204"/>
    </location>
</feature>
<dbReference type="STRING" id="446470.Snas_0313"/>
<dbReference type="PROSITE" id="PS51841">
    <property type="entry name" value="LTD"/>
    <property type="match status" value="1"/>
</dbReference>
<feature type="compositionally biased region" description="Basic and acidic residues" evidence="1">
    <location>
        <begin position="179"/>
        <end position="188"/>
    </location>
</feature>
<dbReference type="EMBL" id="CP001778">
    <property type="protein sequence ID" value="ADD40031.1"/>
    <property type="molecule type" value="Genomic_DNA"/>
</dbReference>
<evidence type="ECO:0000256" key="2">
    <source>
        <dbReference type="SAM" id="SignalP"/>
    </source>
</evidence>
<dbReference type="OrthoDB" id="9772095at2"/>
<evidence type="ECO:0000259" key="3">
    <source>
        <dbReference type="PROSITE" id="PS51841"/>
    </source>
</evidence>
<dbReference type="InterPro" id="IPR001322">
    <property type="entry name" value="Lamin_tail_dom"/>
</dbReference>
<sequence length="204" mass="21457">MRRSLATIGALGLIASVFGFGGSAAAADPAKDELKVSPNVVISEVKPQGSDGAEDEFIELSNSSLEESVDISGWRLVTCSSTGAEVTAFTFPAGTFLEPQGENESHYLVAGPDYSGAVSPDDQVELGIERTGGVMLRSQYNARIDGLGYSSTAGACVEGPAAARLPQTNTTDLSSQRNQEYKDTDQNKTDFGQILQSPQNQESV</sequence>
<evidence type="ECO:0000256" key="1">
    <source>
        <dbReference type="SAM" id="MobiDB-lite"/>
    </source>
</evidence>
<keyword evidence="2" id="KW-0732">Signal</keyword>
<feature type="signal peptide" evidence="2">
    <location>
        <begin position="1"/>
        <end position="26"/>
    </location>
</feature>
<dbReference type="SUPFAM" id="SSF74853">
    <property type="entry name" value="Lamin A/C globular tail domain"/>
    <property type="match status" value="1"/>
</dbReference>
<dbReference type="Proteomes" id="UP000000844">
    <property type="component" value="Chromosome"/>
</dbReference>
<dbReference type="Pfam" id="PF00932">
    <property type="entry name" value="LTD"/>
    <property type="match status" value="1"/>
</dbReference>
<dbReference type="HOGENOM" id="CLU_1342584_0_0_11"/>
<dbReference type="InterPro" id="IPR036415">
    <property type="entry name" value="Lamin_tail_dom_sf"/>
</dbReference>
<reference evidence="4 5" key="1">
    <citation type="journal article" date="2009" name="Stand. Genomic Sci.">
        <title>Complete genome sequence of Stackebrandtia nassauensis type strain (LLR-40K-21).</title>
        <authorList>
            <person name="Munk C."/>
            <person name="Lapidus A."/>
            <person name="Copeland A."/>
            <person name="Jando M."/>
            <person name="Mayilraj S."/>
            <person name="Glavina Del Rio T."/>
            <person name="Nolan M."/>
            <person name="Chen F."/>
            <person name="Lucas S."/>
            <person name="Tice H."/>
            <person name="Cheng J.F."/>
            <person name="Han C."/>
            <person name="Detter J.C."/>
            <person name="Bruce D."/>
            <person name="Goodwin L."/>
            <person name="Chain P."/>
            <person name="Pitluck S."/>
            <person name="Goker M."/>
            <person name="Ovchinikova G."/>
            <person name="Pati A."/>
            <person name="Ivanova N."/>
            <person name="Mavromatis K."/>
            <person name="Chen A."/>
            <person name="Palaniappan K."/>
            <person name="Land M."/>
            <person name="Hauser L."/>
            <person name="Chang Y.J."/>
            <person name="Jeffries C.D."/>
            <person name="Bristow J."/>
            <person name="Eisen J.A."/>
            <person name="Markowitz V."/>
            <person name="Hugenholtz P."/>
            <person name="Kyrpides N.C."/>
            <person name="Klenk H.P."/>
        </authorList>
    </citation>
    <scope>NUCLEOTIDE SEQUENCE [LARGE SCALE GENOMIC DNA]</scope>
    <source>
        <strain evidence="5">DSM 44728 / CIP 108903 / NRRL B-16338 / NBRC 102104 / LLR-40K-21</strain>
    </source>
</reference>
<feature type="domain" description="LTD" evidence="3">
    <location>
        <begin position="22"/>
        <end position="151"/>
    </location>
</feature>
<dbReference type="eggNOG" id="ENOG502ZD8T">
    <property type="taxonomic scope" value="Bacteria"/>
</dbReference>
<proteinExistence type="predicted"/>
<dbReference type="RefSeq" id="WP_013015602.1">
    <property type="nucleotide sequence ID" value="NC_013947.1"/>
</dbReference>
<protein>
    <recommendedName>
        <fullName evidence="3">LTD domain-containing protein</fullName>
    </recommendedName>
</protein>
<evidence type="ECO:0000313" key="4">
    <source>
        <dbReference type="EMBL" id="ADD40031.1"/>
    </source>
</evidence>
<feature type="region of interest" description="Disordered" evidence="1">
    <location>
        <begin position="166"/>
        <end position="204"/>
    </location>
</feature>
<dbReference type="KEGG" id="sna:Snas_0313"/>